<accession>A0A1F7S5Q6</accession>
<dbReference type="InterPro" id="IPR050662">
    <property type="entry name" value="Sec-metab_biosynth-thioest"/>
</dbReference>
<name>A0A1F7S5Q6_9BACT</name>
<dbReference type="EMBL" id="MGDD01000037">
    <property type="protein sequence ID" value="OGL48447.1"/>
    <property type="molecule type" value="Genomic_DNA"/>
</dbReference>
<evidence type="ECO:0000259" key="1">
    <source>
        <dbReference type="SMART" id="SM00849"/>
    </source>
</evidence>
<dbReference type="PANTHER" id="PTHR23131:SF4">
    <property type="entry name" value="METALLO-BETA-LACTAMASE SUPERFAMILY POTEIN"/>
    <property type="match status" value="1"/>
</dbReference>
<dbReference type="Pfam" id="PF00753">
    <property type="entry name" value="Lactamase_B"/>
    <property type="match status" value="1"/>
</dbReference>
<sequence>MIEEIASDFYRIEIPLPETLLKFVNSYVIRARERNLIIDTGMYNDKCFNVMQAALKKLDVDLKKTDFFITHCHGDHIGLVSRLTHAGSIVYINELEAQIISKIKTGVLLSEIRAFLLMSGFPEKDPKKILPPRVEREYKTRDTLPFRFVEDTDIIERGEYRFTCVKTPGHSKGHMCLYEPDKKILVAGDHILKDITPGIQGRVDSENPLKEYLSSLDKVYTLDIDT</sequence>
<feature type="domain" description="Metallo-beta-lactamase" evidence="1">
    <location>
        <begin position="23"/>
        <end position="223"/>
    </location>
</feature>
<reference evidence="2 3" key="1">
    <citation type="journal article" date="2016" name="Nat. Commun.">
        <title>Thousands of microbial genomes shed light on interconnected biogeochemical processes in an aquifer system.</title>
        <authorList>
            <person name="Anantharaman K."/>
            <person name="Brown C.T."/>
            <person name="Hug L.A."/>
            <person name="Sharon I."/>
            <person name="Castelle C.J."/>
            <person name="Probst A.J."/>
            <person name="Thomas B.C."/>
            <person name="Singh A."/>
            <person name="Wilkins M.J."/>
            <person name="Karaoz U."/>
            <person name="Brodie E.L."/>
            <person name="Williams K.H."/>
            <person name="Hubbard S.S."/>
            <person name="Banfield J.F."/>
        </authorList>
    </citation>
    <scope>NUCLEOTIDE SEQUENCE [LARGE SCALE GENOMIC DNA]</scope>
</reference>
<proteinExistence type="predicted"/>
<dbReference type="PANTHER" id="PTHR23131">
    <property type="entry name" value="ENDORIBONUCLEASE LACTB2"/>
    <property type="match status" value="1"/>
</dbReference>
<dbReference type="InterPro" id="IPR036866">
    <property type="entry name" value="RibonucZ/Hydroxyglut_hydro"/>
</dbReference>
<protein>
    <recommendedName>
        <fullName evidence="1">Metallo-beta-lactamase domain-containing protein</fullName>
    </recommendedName>
</protein>
<comment type="caution">
    <text evidence="2">The sequence shown here is derived from an EMBL/GenBank/DDBJ whole genome shotgun (WGS) entry which is preliminary data.</text>
</comment>
<dbReference type="SMART" id="SM00849">
    <property type="entry name" value="Lactamase_B"/>
    <property type="match status" value="1"/>
</dbReference>
<dbReference type="Gene3D" id="3.60.15.10">
    <property type="entry name" value="Ribonuclease Z/Hydroxyacylglutathione hydrolase-like"/>
    <property type="match status" value="1"/>
</dbReference>
<organism evidence="2 3">
    <name type="scientific">Candidatus Schekmanbacteria bacterium RBG_13_48_7</name>
    <dbReference type="NCBI Taxonomy" id="1817878"/>
    <lineage>
        <taxon>Bacteria</taxon>
        <taxon>Candidatus Schekmaniibacteriota</taxon>
    </lineage>
</organism>
<dbReference type="AlphaFoldDB" id="A0A1F7S5Q6"/>
<dbReference type="SUPFAM" id="SSF56281">
    <property type="entry name" value="Metallo-hydrolase/oxidoreductase"/>
    <property type="match status" value="1"/>
</dbReference>
<dbReference type="InterPro" id="IPR001279">
    <property type="entry name" value="Metallo-B-lactamas"/>
</dbReference>
<dbReference type="Proteomes" id="UP000179266">
    <property type="component" value="Unassembled WGS sequence"/>
</dbReference>
<feature type="non-terminal residue" evidence="2">
    <location>
        <position position="226"/>
    </location>
</feature>
<gene>
    <name evidence="2" type="ORF">A2161_16850</name>
</gene>
<evidence type="ECO:0000313" key="2">
    <source>
        <dbReference type="EMBL" id="OGL48447.1"/>
    </source>
</evidence>
<evidence type="ECO:0000313" key="3">
    <source>
        <dbReference type="Proteomes" id="UP000179266"/>
    </source>
</evidence>